<keyword evidence="3" id="KW-1185">Reference proteome</keyword>
<proteinExistence type="predicted"/>
<accession>A0ABV4KQ59</accession>
<dbReference type="EMBL" id="JBGOOL010000036">
    <property type="protein sequence ID" value="MEZ8054202.1"/>
    <property type="molecule type" value="Genomic_DNA"/>
</dbReference>
<comment type="caution">
    <text evidence="2">The sequence shown here is derived from an EMBL/GenBank/DDBJ whole genome shotgun (WGS) entry which is preliminary data.</text>
</comment>
<evidence type="ECO:0000313" key="2">
    <source>
        <dbReference type="EMBL" id="MEZ8054202.1"/>
    </source>
</evidence>
<dbReference type="InterPro" id="IPR028994">
    <property type="entry name" value="Integrin_alpha_N"/>
</dbReference>
<feature type="signal peptide" evidence="1">
    <location>
        <begin position="1"/>
        <end position="20"/>
    </location>
</feature>
<evidence type="ECO:0000313" key="3">
    <source>
        <dbReference type="Proteomes" id="UP001569175"/>
    </source>
</evidence>
<name>A0ABV4KQ59_9VIBR</name>
<dbReference type="RefSeq" id="WP_371707917.1">
    <property type="nucleotide sequence ID" value="NZ_JBGOOL010000036.1"/>
</dbReference>
<sequence length="158" mass="17662">MKIFLLYVPMMLLSIDVFSAQLSSADEVAAFKIAGYRSDGKYWRSDCHELSPSSSGEITIVRDLNGDSLPEVLITEVSAYCYGNTGYHYSLVSKLNNSSWKLVTSGVGIPTFIATEDSHGWPDIEVAGTGFCFPVMRWNGRNYVFNRYQYDNVLCSPQ</sequence>
<dbReference type="SUPFAM" id="SSF69318">
    <property type="entry name" value="Integrin alpha N-terminal domain"/>
    <property type="match status" value="1"/>
</dbReference>
<reference evidence="2 3" key="1">
    <citation type="submission" date="2024-06" db="EMBL/GenBank/DDBJ databases">
        <authorList>
            <person name="Steensen K."/>
            <person name="Seneca J."/>
            <person name="Bartlau N."/>
            <person name="Yu A.X."/>
            <person name="Polz M.F."/>
        </authorList>
    </citation>
    <scope>NUCLEOTIDE SEQUENCE [LARGE SCALE GENOMIC DNA]</scope>
    <source>
        <strain evidence="2 3">1F9</strain>
    </source>
</reference>
<feature type="chain" id="PRO_5045729334" evidence="1">
    <location>
        <begin position="21"/>
        <end position="158"/>
    </location>
</feature>
<gene>
    <name evidence="2" type="ORF">ACED57_13720</name>
</gene>
<organism evidence="2 3">
    <name type="scientific">Vibrio atlanticus</name>
    <dbReference type="NCBI Taxonomy" id="693153"/>
    <lineage>
        <taxon>Bacteria</taxon>
        <taxon>Pseudomonadati</taxon>
        <taxon>Pseudomonadota</taxon>
        <taxon>Gammaproteobacteria</taxon>
        <taxon>Vibrionales</taxon>
        <taxon>Vibrionaceae</taxon>
        <taxon>Vibrio</taxon>
    </lineage>
</organism>
<evidence type="ECO:0000256" key="1">
    <source>
        <dbReference type="SAM" id="SignalP"/>
    </source>
</evidence>
<protein>
    <submittedName>
        <fullName evidence="2">Uncharacterized protein</fullName>
    </submittedName>
</protein>
<keyword evidence="1" id="KW-0732">Signal</keyword>
<dbReference type="Proteomes" id="UP001569175">
    <property type="component" value="Unassembled WGS sequence"/>
</dbReference>